<organism evidence="2 3">
    <name type="scientific">Glaciimonas soli</name>
    <dbReference type="NCBI Taxonomy" id="2590999"/>
    <lineage>
        <taxon>Bacteria</taxon>
        <taxon>Pseudomonadati</taxon>
        <taxon>Pseudomonadota</taxon>
        <taxon>Betaproteobacteria</taxon>
        <taxon>Burkholderiales</taxon>
        <taxon>Oxalobacteraceae</taxon>
        <taxon>Glaciimonas</taxon>
    </lineage>
</organism>
<gene>
    <name evidence="2" type="ORF">GEV47_16965</name>
</gene>
<keyword evidence="1" id="KW-0472">Membrane</keyword>
<comment type="caution">
    <text evidence="2">The sequence shown here is derived from an EMBL/GenBank/DDBJ whole genome shotgun (WGS) entry which is preliminary data.</text>
</comment>
<accession>A0A843YRI8</accession>
<evidence type="ECO:0000256" key="1">
    <source>
        <dbReference type="SAM" id="Phobius"/>
    </source>
</evidence>
<keyword evidence="1" id="KW-1133">Transmembrane helix</keyword>
<keyword evidence="3" id="KW-1185">Reference proteome</keyword>
<feature type="transmembrane region" description="Helical" evidence="1">
    <location>
        <begin position="15"/>
        <end position="35"/>
    </location>
</feature>
<keyword evidence="1" id="KW-0812">Transmembrane</keyword>
<dbReference type="EMBL" id="WINI01000009">
    <property type="protein sequence ID" value="MQR02369.1"/>
    <property type="molecule type" value="Genomic_DNA"/>
</dbReference>
<sequence length="179" mass="19375">MEIASTEKAGKSKEGYWAILAIAGFTLLFTLPITLTHILREPEKENICPVSESGEMVASKTIEGTLVHSGPSILLRQFDGAKYKLTHIAGCGGKGGGCDGPFQQLRNHIEESAQADYCGTSLIRMKVSGRLVYASAPPTQEFLNKANARERIKMYGCVLVLLVAIVWAVAGIRRKPKVA</sequence>
<protein>
    <submittedName>
        <fullName evidence="2">Uncharacterized protein</fullName>
    </submittedName>
</protein>
<proteinExistence type="predicted"/>
<name>A0A843YRI8_9BURK</name>
<evidence type="ECO:0000313" key="3">
    <source>
        <dbReference type="Proteomes" id="UP000451565"/>
    </source>
</evidence>
<dbReference type="RefSeq" id="WP_153236005.1">
    <property type="nucleotide sequence ID" value="NZ_WINI01000009.1"/>
</dbReference>
<feature type="transmembrane region" description="Helical" evidence="1">
    <location>
        <begin position="154"/>
        <end position="172"/>
    </location>
</feature>
<dbReference type="AlphaFoldDB" id="A0A843YRI8"/>
<reference evidence="2 3" key="1">
    <citation type="submission" date="2019-10" db="EMBL/GenBank/DDBJ databases">
        <title>Glaciimonas soli sp. nov., a psychrophilic bacterium isolated from the forest soil of a high elevation mountain in Taiwan.</title>
        <authorList>
            <person name="Wang L.-T."/>
            <person name="Shieh W.Y."/>
        </authorList>
    </citation>
    <scope>NUCLEOTIDE SEQUENCE [LARGE SCALE GENOMIC DNA]</scope>
    <source>
        <strain evidence="2 3">GS1</strain>
    </source>
</reference>
<dbReference type="Proteomes" id="UP000451565">
    <property type="component" value="Unassembled WGS sequence"/>
</dbReference>
<evidence type="ECO:0000313" key="2">
    <source>
        <dbReference type="EMBL" id="MQR02369.1"/>
    </source>
</evidence>